<accession>A0A195F137</accession>
<protein>
    <submittedName>
        <fullName evidence="1">Uncharacterized protein</fullName>
    </submittedName>
</protein>
<proteinExistence type="predicted"/>
<reference evidence="1 2" key="1">
    <citation type="submission" date="2016-03" db="EMBL/GenBank/DDBJ databases">
        <title>Trachymyrmex septentrionalis WGS genome.</title>
        <authorList>
            <person name="Nygaard S."/>
            <person name="Hu H."/>
            <person name="Boomsma J."/>
            <person name="Zhang G."/>
        </authorList>
    </citation>
    <scope>NUCLEOTIDE SEQUENCE [LARGE SCALE GENOMIC DNA]</scope>
    <source>
        <strain evidence="1">Tsep2-gDNA-1</strain>
        <tissue evidence="1">Whole body</tissue>
    </source>
</reference>
<organism evidence="1 2">
    <name type="scientific">Trachymyrmex septentrionalis</name>
    <dbReference type="NCBI Taxonomy" id="34720"/>
    <lineage>
        <taxon>Eukaryota</taxon>
        <taxon>Metazoa</taxon>
        <taxon>Ecdysozoa</taxon>
        <taxon>Arthropoda</taxon>
        <taxon>Hexapoda</taxon>
        <taxon>Insecta</taxon>
        <taxon>Pterygota</taxon>
        <taxon>Neoptera</taxon>
        <taxon>Endopterygota</taxon>
        <taxon>Hymenoptera</taxon>
        <taxon>Apocrita</taxon>
        <taxon>Aculeata</taxon>
        <taxon>Formicoidea</taxon>
        <taxon>Formicidae</taxon>
        <taxon>Myrmicinae</taxon>
        <taxon>Trachymyrmex</taxon>
    </lineage>
</organism>
<dbReference type="Proteomes" id="UP000078541">
    <property type="component" value="Unassembled WGS sequence"/>
</dbReference>
<keyword evidence="2" id="KW-1185">Reference proteome</keyword>
<evidence type="ECO:0000313" key="1">
    <source>
        <dbReference type="EMBL" id="KYN34178.1"/>
    </source>
</evidence>
<dbReference type="AlphaFoldDB" id="A0A195F137"/>
<dbReference type="EMBL" id="KQ981864">
    <property type="protein sequence ID" value="KYN34178.1"/>
    <property type="molecule type" value="Genomic_DNA"/>
</dbReference>
<evidence type="ECO:0000313" key="2">
    <source>
        <dbReference type="Proteomes" id="UP000078541"/>
    </source>
</evidence>
<name>A0A195F137_9HYME</name>
<sequence>MAFRKTVGKVHQAFLNGVLRGGDRRREERFTAATVRANQTRRDALPAQIFHSYGQINHDLSAGCTAVWGIERINDAMFGIEHAIINNNSSKAISSKCRLIFVKGERGLKSIRHKTARVNTGLDTGELQYGRSGGTMGAFLPGVTYPRGGRRGVKKEDEIRCFNVEDAVSPWLIVDGKTKSIPGSKNVDGAKGG</sequence>
<gene>
    <name evidence="1" type="ORF">ALC56_11284</name>
</gene>